<keyword evidence="4 5" id="KW-0472">Membrane</keyword>
<reference evidence="6 7" key="1">
    <citation type="submission" date="2018-05" db="EMBL/GenBank/DDBJ databases">
        <title>Candidatus Cardinium hertigii Genome Assembly.</title>
        <authorList>
            <person name="Showmaker K.C."/>
            <person name="Walden K.O."/>
            <person name="Fields C.J."/>
            <person name="Lambert K.N."/>
            <person name="Hudson M.E."/>
        </authorList>
    </citation>
    <scope>NUCLEOTIDE SEQUENCE [LARGE SCALE GENOMIC DNA]</scope>
    <source>
        <strain evidence="7">cHgTN10</strain>
    </source>
</reference>
<proteinExistence type="predicted"/>
<evidence type="ECO:0000256" key="2">
    <source>
        <dbReference type="ARBA" id="ARBA00022692"/>
    </source>
</evidence>
<dbReference type="GO" id="GO:0009403">
    <property type="term" value="P:toxin biosynthetic process"/>
    <property type="evidence" value="ECO:0007669"/>
    <property type="project" value="InterPro"/>
</dbReference>
<name>A0A2Z3LJH3_9BACT</name>
<accession>A0A2Z3LJH3</accession>
<dbReference type="EMBL" id="CP029619">
    <property type="protein sequence ID" value="AWN82200.1"/>
    <property type="molecule type" value="Genomic_DNA"/>
</dbReference>
<dbReference type="OrthoDB" id="9799585at2"/>
<keyword evidence="7" id="KW-1185">Reference proteome</keyword>
<organism evidence="6 7">
    <name type="scientific">Candidatus Cardinium hertigii</name>
    <dbReference type="NCBI Taxonomy" id="247481"/>
    <lineage>
        <taxon>Bacteria</taxon>
        <taxon>Pseudomonadati</taxon>
        <taxon>Bacteroidota</taxon>
        <taxon>Cytophagia</taxon>
        <taxon>Cytophagales</taxon>
        <taxon>Amoebophilaceae</taxon>
        <taxon>Candidatus Cardinium</taxon>
    </lineage>
</organism>
<dbReference type="AlphaFoldDB" id="A0A2Z3LJH3"/>
<evidence type="ECO:0000313" key="7">
    <source>
        <dbReference type="Proteomes" id="UP000245872"/>
    </source>
</evidence>
<evidence type="ECO:0000256" key="4">
    <source>
        <dbReference type="ARBA" id="ARBA00023136"/>
    </source>
</evidence>
<feature type="transmembrane region" description="Helical" evidence="5">
    <location>
        <begin position="24"/>
        <end position="42"/>
    </location>
</feature>
<protein>
    <recommendedName>
        <fullName evidence="8">CvpA family protein</fullName>
    </recommendedName>
</protein>
<evidence type="ECO:0000313" key="6">
    <source>
        <dbReference type="EMBL" id="AWN82200.1"/>
    </source>
</evidence>
<dbReference type="Proteomes" id="UP000245872">
    <property type="component" value="Chromosome"/>
</dbReference>
<keyword evidence="3 5" id="KW-1133">Transmembrane helix</keyword>
<dbReference type="PANTHER" id="PTHR37306">
    <property type="entry name" value="COLICIN V PRODUCTION PROTEIN"/>
    <property type="match status" value="1"/>
</dbReference>
<evidence type="ECO:0000256" key="1">
    <source>
        <dbReference type="ARBA" id="ARBA00004141"/>
    </source>
</evidence>
<dbReference type="PANTHER" id="PTHR37306:SF1">
    <property type="entry name" value="COLICIN V PRODUCTION PROTEIN"/>
    <property type="match status" value="1"/>
</dbReference>
<dbReference type="Pfam" id="PF02674">
    <property type="entry name" value="Colicin_V"/>
    <property type="match status" value="1"/>
</dbReference>
<dbReference type="GO" id="GO:0016020">
    <property type="term" value="C:membrane"/>
    <property type="evidence" value="ECO:0007669"/>
    <property type="project" value="UniProtKB-SubCell"/>
</dbReference>
<gene>
    <name evidence="6" type="ORF">DK880_00902</name>
</gene>
<evidence type="ECO:0000256" key="3">
    <source>
        <dbReference type="ARBA" id="ARBA00022989"/>
    </source>
</evidence>
<feature type="transmembrane region" description="Helical" evidence="5">
    <location>
        <begin position="62"/>
        <end position="86"/>
    </location>
</feature>
<evidence type="ECO:0000256" key="5">
    <source>
        <dbReference type="SAM" id="Phobius"/>
    </source>
</evidence>
<sequence>MNSLDILLTIPLIVGIYSGFKKGFVVELVSFLLLLVGLRQGVSLYYGLLPIALRTLPALAEVLPTCLTILLLMLGGGVVYVLIALVKRMVRYTFLGTFDNVLGALLGFCKSAFCMGILLCAWSYIGFKPLPPVYMANSKLLPLLQSMIPCMVQVLKAKLPC</sequence>
<comment type="subcellular location">
    <subcellularLocation>
        <location evidence="1">Membrane</location>
        <topology evidence="1">Multi-pass membrane protein</topology>
    </subcellularLocation>
</comment>
<dbReference type="RefSeq" id="WP_109997584.1">
    <property type="nucleotide sequence ID" value="NZ_CP029619.1"/>
</dbReference>
<feature type="transmembrane region" description="Helical" evidence="5">
    <location>
        <begin position="98"/>
        <end position="125"/>
    </location>
</feature>
<evidence type="ECO:0008006" key="8">
    <source>
        <dbReference type="Google" id="ProtNLM"/>
    </source>
</evidence>
<dbReference type="KEGG" id="cher:DK880_00902"/>
<keyword evidence="2 5" id="KW-0812">Transmembrane</keyword>
<dbReference type="InterPro" id="IPR003825">
    <property type="entry name" value="Colicin-V_CvpA"/>
</dbReference>